<evidence type="ECO:0000313" key="2">
    <source>
        <dbReference type="EMBL" id="KAL0405458.1"/>
    </source>
</evidence>
<feature type="compositionally biased region" description="Polar residues" evidence="1">
    <location>
        <begin position="189"/>
        <end position="198"/>
    </location>
</feature>
<accession>A0AAW2TLS1</accession>
<gene>
    <name evidence="2" type="ORF">Slati_3859700</name>
</gene>
<reference evidence="2" key="1">
    <citation type="submission" date="2020-06" db="EMBL/GenBank/DDBJ databases">
        <authorList>
            <person name="Li T."/>
            <person name="Hu X."/>
            <person name="Zhang T."/>
            <person name="Song X."/>
            <person name="Zhang H."/>
            <person name="Dai N."/>
            <person name="Sheng W."/>
            <person name="Hou X."/>
            <person name="Wei L."/>
        </authorList>
    </citation>
    <scope>NUCLEOTIDE SEQUENCE</scope>
    <source>
        <strain evidence="2">KEN1</strain>
        <tissue evidence="2">Leaf</tissue>
    </source>
</reference>
<sequence length="313" mass="34380">MAQNPERTIKEMTSLDLNQQPLCIEYPALDVDFELKSGLVHLLSTFRGLAGLTEANRSLVDAASGGALYDKTPTEARKLITIMKANNQQFESRSDNPPRKVNEVSIFVDEHLDKLTSLVEKLIVGNTQQVKACGICTSSGHATDACPTLHEEPTIHANAIGGSSGPSQREHDPFSNTYNPGWRDDPNLRYSNQPQNFQRGPYQSPPPPPQSNSNSGMPLEDIVKTLALSTQQFQQETRSSIQNLESQVSQLASSLSHLESQGKLASQTIINPKQNVSAITVCSEEELQLKNSTRRGHAQENRTKNSVVRGHAE</sequence>
<protein>
    <recommendedName>
        <fullName evidence="3">Retrotransposon gag protein</fullName>
    </recommendedName>
</protein>
<feature type="region of interest" description="Disordered" evidence="1">
    <location>
        <begin position="290"/>
        <end position="313"/>
    </location>
</feature>
<feature type="region of interest" description="Disordered" evidence="1">
    <location>
        <begin position="156"/>
        <end position="218"/>
    </location>
</feature>
<name>A0AAW2TLS1_9LAMI</name>
<dbReference type="AlphaFoldDB" id="A0AAW2TLS1"/>
<comment type="caution">
    <text evidence="2">The sequence shown here is derived from an EMBL/GenBank/DDBJ whole genome shotgun (WGS) entry which is preliminary data.</text>
</comment>
<evidence type="ECO:0008006" key="3">
    <source>
        <dbReference type="Google" id="ProtNLM"/>
    </source>
</evidence>
<reference evidence="2" key="2">
    <citation type="journal article" date="2024" name="Plant">
        <title>Genomic evolution and insights into agronomic trait innovations of Sesamum species.</title>
        <authorList>
            <person name="Miao H."/>
            <person name="Wang L."/>
            <person name="Qu L."/>
            <person name="Liu H."/>
            <person name="Sun Y."/>
            <person name="Le M."/>
            <person name="Wang Q."/>
            <person name="Wei S."/>
            <person name="Zheng Y."/>
            <person name="Lin W."/>
            <person name="Duan Y."/>
            <person name="Cao H."/>
            <person name="Xiong S."/>
            <person name="Wang X."/>
            <person name="Wei L."/>
            <person name="Li C."/>
            <person name="Ma Q."/>
            <person name="Ju M."/>
            <person name="Zhao R."/>
            <person name="Li G."/>
            <person name="Mu C."/>
            <person name="Tian Q."/>
            <person name="Mei H."/>
            <person name="Zhang T."/>
            <person name="Gao T."/>
            <person name="Zhang H."/>
        </authorList>
    </citation>
    <scope>NUCLEOTIDE SEQUENCE</scope>
    <source>
        <strain evidence="2">KEN1</strain>
    </source>
</reference>
<proteinExistence type="predicted"/>
<dbReference type="EMBL" id="JACGWN010000014">
    <property type="protein sequence ID" value="KAL0405458.1"/>
    <property type="molecule type" value="Genomic_DNA"/>
</dbReference>
<organism evidence="2">
    <name type="scientific">Sesamum latifolium</name>
    <dbReference type="NCBI Taxonomy" id="2727402"/>
    <lineage>
        <taxon>Eukaryota</taxon>
        <taxon>Viridiplantae</taxon>
        <taxon>Streptophyta</taxon>
        <taxon>Embryophyta</taxon>
        <taxon>Tracheophyta</taxon>
        <taxon>Spermatophyta</taxon>
        <taxon>Magnoliopsida</taxon>
        <taxon>eudicotyledons</taxon>
        <taxon>Gunneridae</taxon>
        <taxon>Pentapetalae</taxon>
        <taxon>asterids</taxon>
        <taxon>lamiids</taxon>
        <taxon>Lamiales</taxon>
        <taxon>Pedaliaceae</taxon>
        <taxon>Sesamum</taxon>
    </lineage>
</organism>
<evidence type="ECO:0000256" key="1">
    <source>
        <dbReference type="SAM" id="MobiDB-lite"/>
    </source>
</evidence>